<keyword evidence="2" id="KW-1185">Reference proteome</keyword>
<comment type="caution">
    <text evidence="1">The sequence shown here is derived from an EMBL/GenBank/DDBJ whole genome shotgun (WGS) entry which is preliminary data.</text>
</comment>
<evidence type="ECO:0000313" key="2">
    <source>
        <dbReference type="Proteomes" id="UP000789920"/>
    </source>
</evidence>
<feature type="non-terminal residue" evidence="1">
    <location>
        <position position="54"/>
    </location>
</feature>
<gene>
    <name evidence="1" type="ORF">RPERSI_LOCUS25614</name>
</gene>
<dbReference type="Proteomes" id="UP000789920">
    <property type="component" value="Unassembled WGS sequence"/>
</dbReference>
<sequence>TRRNLDVIGIITIIVLKAKSEHLQFIDAKLVYNSHKKYSSLKNQAKTDGQILDQ</sequence>
<dbReference type="EMBL" id="CAJVQC010085025">
    <property type="protein sequence ID" value="CAG8821559.1"/>
    <property type="molecule type" value="Genomic_DNA"/>
</dbReference>
<name>A0ACA9S1F1_9GLOM</name>
<protein>
    <submittedName>
        <fullName evidence="1">190_t:CDS:1</fullName>
    </submittedName>
</protein>
<accession>A0ACA9S1F1</accession>
<organism evidence="1 2">
    <name type="scientific">Racocetra persica</name>
    <dbReference type="NCBI Taxonomy" id="160502"/>
    <lineage>
        <taxon>Eukaryota</taxon>
        <taxon>Fungi</taxon>
        <taxon>Fungi incertae sedis</taxon>
        <taxon>Mucoromycota</taxon>
        <taxon>Glomeromycotina</taxon>
        <taxon>Glomeromycetes</taxon>
        <taxon>Diversisporales</taxon>
        <taxon>Gigasporaceae</taxon>
        <taxon>Racocetra</taxon>
    </lineage>
</organism>
<evidence type="ECO:0000313" key="1">
    <source>
        <dbReference type="EMBL" id="CAG8821559.1"/>
    </source>
</evidence>
<reference evidence="1" key="1">
    <citation type="submission" date="2021-06" db="EMBL/GenBank/DDBJ databases">
        <authorList>
            <person name="Kallberg Y."/>
            <person name="Tangrot J."/>
            <person name="Rosling A."/>
        </authorList>
    </citation>
    <scope>NUCLEOTIDE SEQUENCE</scope>
    <source>
        <strain evidence="1">MA461A</strain>
    </source>
</reference>
<proteinExistence type="predicted"/>
<feature type="non-terminal residue" evidence="1">
    <location>
        <position position="1"/>
    </location>
</feature>